<evidence type="ECO:0000313" key="16">
    <source>
        <dbReference type="EMBL" id="MCR6545889.1"/>
    </source>
</evidence>
<comment type="caution">
    <text evidence="16">The sequence shown here is derived from an EMBL/GenBank/DDBJ whole genome shotgun (WGS) entry which is preliminary data.</text>
</comment>
<evidence type="ECO:0000256" key="5">
    <source>
        <dbReference type="ARBA" id="ARBA00022605"/>
    </source>
</evidence>
<dbReference type="HAMAP" id="MF_00384">
    <property type="entry name" value="Homoser_kinase"/>
    <property type="match status" value="1"/>
</dbReference>
<dbReference type="PANTHER" id="PTHR20861:SF1">
    <property type="entry name" value="HOMOSERINE KINASE"/>
    <property type="match status" value="1"/>
</dbReference>
<dbReference type="InterPro" id="IPR020568">
    <property type="entry name" value="Ribosomal_Su5_D2-typ_SF"/>
</dbReference>
<evidence type="ECO:0000256" key="3">
    <source>
        <dbReference type="ARBA" id="ARBA00012078"/>
    </source>
</evidence>
<dbReference type="InterPro" id="IPR000870">
    <property type="entry name" value="Homoserine_kinase"/>
</dbReference>
<comment type="similarity">
    <text evidence="2 13">Belongs to the GHMP kinase family. Homoserine kinase subfamily.</text>
</comment>
<keyword evidence="7 13" id="KW-0791">Threonine biosynthesis</keyword>
<evidence type="ECO:0000256" key="11">
    <source>
        <dbReference type="ARBA" id="ARBA00049375"/>
    </source>
</evidence>
<dbReference type="PRINTS" id="PR00958">
    <property type="entry name" value="HOMSERKINASE"/>
</dbReference>
<evidence type="ECO:0000256" key="9">
    <source>
        <dbReference type="ARBA" id="ARBA00022777"/>
    </source>
</evidence>
<protein>
    <recommendedName>
        <fullName evidence="4 13">Homoserine kinase</fullName>
        <shortName evidence="13">HK</shortName>
        <shortName evidence="13">HSK</shortName>
        <ecNumber evidence="3 13">2.7.1.39</ecNumber>
    </recommendedName>
</protein>
<feature type="domain" description="GHMP kinase C-terminal" evidence="15">
    <location>
        <begin position="200"/>
        <end position="274"/>
    </location>
</feature>
<reference evidence="16 17" key="1">
    <citation type="submission" date="2022-08" db="EMBL/GenBank/DDBJ databases">
        <title>Proteogenomics of the novel Dehalobacterium formicoaceticum strain EZ94 highlights a key role of methyltransferases during anaerobic dichloromethane degradation.</title>
        <authorList>
            <person name="Wasmund K."/>
        </authorList>
    </citation>
    <scope>NUCLEOTIDE SEQUENCE [LARGE SCALE GENOMIC DNA]</scope>
    <source>
        <strain evidence="16 17">EZ94</strain>
    </source>
</reference>
<gene>
    <name evidence="13 16" type="primary">thrB</name>
    <name evidence="16" type="ORF">NVS47_10260</name>
</gene>
<evidence type="ECO:0000259" key="14">
    <source>
        <dbReference type="Pfam" id="PF00288"/>
    </source>
</evidence>
<evidence type="ECO:0000256" key="4">
    <source>
        <dbReference type="ARBA" id="ARBA00017858"/>
    </source>
</evidence>
<dbReference type="RefSeq" id="WP_089611222.1">
    <property type="nucleotide sequence ID" value="NZ_CP022121.1"/>
</dbReference>
<keyword evidence="17" id="KW-1185">Reference proteome</keyword>
<evidence type="ECO:0000256" key="6">
    <source>
        <dbReference type="ARBA" id="ARBA00022679"/>
    </source>
</evidence>
<evidence type="ECO:0000256" key="2">
    <source>
        <dbReference type="ARBA" id="ARBA00007370"/>
    </source>
</evidence>
<sequence>MIKIRVPGTSGNLGPGFDTVGMAFQLYNYLTFDILSSGLQIEISGEGEDELSRVEDNIVYQAALQVFNRVNFQPQGLKIIQDNSIPMSRGLGSSASSIVGGMVGANLISGGHLTKEEILKMAVDMEGHPDNVTPALMGGVTASVKGVQEVDYIKILPPGELHAIVAIPDFHLSTNVARQVIPARVDRGDAVFNIGRTSVMIGALMEGNLPLFGKMMEDRLHQPYRMSLIPGIKKVFSGAKEAGALSVAISGAGPTIIAFVVDHEEKVALAMQDAFLSEGIPCRTLDLYPDAEGTVLIRD</sequence>
<dbReference type="InterPro" id="IPR006204">
    <property type="entry name" value="GHMP_kinase_N_dom"/>
</dbReference>
<keyword evidence="9 13" id="KW-0418">Kinase</keyword>
<evidence type="ECO:0000259" key="15">
    <source>
        <dbReference type="Pfam" id="PF08544"/>
    </source>
</evidence>
<dbReference type="Pfam" id="PF00288">
    <property type="entry name" value="GHMP_kinases_N"/>
    <property type="match status" value="1"/>
</dbReference>
<dbReference type="PANTHER" id="PTHR20861">
    <property type="entry name" value="HOMOSERINE/4-DIPHOSPHOCYTIDYL-2-C-METHYL-D-ERYTHRITOL KINASE"/>
    <property type="match status" value="1"/>
</dbReference>
<keyword evidence="5 13" id="KW-0028">Amino-acid biosynthesis</keyword>
<comment type="catalytic activity">
    <reaction evidence="11 13">
        <text>L-homoserine + ATP = O-phospho-L-homoserine + ADP + H(+)</text>
        <dbReference type="Rhea" id="RHEA:13985"/>
        <dbReference type="ChEBI" id="CHEBI:15378"/>
        <dbReference type="ChEBI" id="CHEBI:30616"/>
        <dbReference type="ChEBI" id="CHEBI:57476"/>
        <dbReference type="ChEBI" id="CHEBI:57590"/>
        <dbReference type="ChEBI" id="CHEBI:456216"/>
        <dbReference type="EC" id="2.7.1.39"/>
    </reaction>
</comment>
<dbReference type="Gene3D" id="3.30.70.890">
    <property type="entry name" value="GHMP kinase, C-terminal domain"/>
    <property type="match status" value="1"/>
</dbReference>
<dbReference type="Proteomes" id="UP001524944">
    <property type="component" value="Unassembled WGS sequence"/>
</dbReference>
<evidence type="ECO:0000256" key="10">
    <source>
        <dbReference type="ARBA" id="ARBA00022840"/>
    </source>
</evidence>
<accession>A0ABT1Y7K2</accession>
<feature type="domain" description="GHMP kinase N-terminal" evidence="14">
    <location>
        <begin position="57"/>
        <end position="139"/>
    </location>
</feature>
<feature type="binding site" evidence="13">
    <location>
        <begin position="86"/>
        <end position="96"/>
    </location>
    <ligand>
        <name>ATP</name>
        <dbReference type="ChEBI" id="CHEBI:30616"/>
    </ligand>
</feature>
<dbReference type="PIRSF" id="PIRSF000676">
    <property type="entry name" value="Homoser_kin"/>
    <property type="match status" value="1"/>
</dbReference>
<dbReference type="EMBL" id="JANPWE010000004">
    <property type="protein sequence ID" value="MCR6545889.1"/>
    <property type="molecule type" value="Genomic_DNA"/>
</dbReference>
<evidence type="ECO:0000256" key="1">
    <source>
        <dbReference type="ARBA" id="ARBA00005015"/>
    </source>
</evidence>
<dbReference type="InterPro" id="IPR013750">
    <property type="entry name" value="GHMP_kinase_C_dom"/>
</dbReference>
<dbReference type="InterPro" id="IPR036554">
    <property type="entry name" value="GHMP_kinase_C_sf"/>
</dbReference>
<dbReference type="SUPFAM" id="SSF54211">
    <property type="entry name" value="Ribosomal protein S5 domain 2-like"/>
    <property type="match status" value="1"/>
</dbReference>
<dbReference type="GO" id="GO:0004413">
    <property type="term" value="F:homoserine kinase activity"/>
    <property type="evidence" value="ECO:0007669"/>
    <property type="project" value="UniProtKB-EC"/>
</dbReference>
<dbReference type="InterPro" id="IPR006203">
    <property type="entry name" value="GHMP_knse_ATP-bd_CS"/>
</dbReference>
<dbReference type="SUPFAM" id="SSF55060">
    <property type="entry name" value="GHMP Kinase, C-terminal domain"/>
    <property type="match status" value="1"/>
</dbReference>
<name>A0ABT1Y7K2_9FIRM</name>
<dbReference type="PROSITE" id="PS00627">
    <property type="entry name" value="GHMP_KINASES_ATP"/>
    <property type="match status" value="1"/>
</dbReference>
<keyword evidence="6 13" id="KW-0808">Transferase</keyword>
<dbReference type="EC" id="2.7.1.39" evidence="3 13"/>
<keyword evidence="8 13" id="KW-0547">Nucleotide-binding</keyword>
<comment type="subcellular location">
    <subcellularLocation>
        <location evidence="13">Cytoplasm</location>
    </subcellularLocation>
</comment>
<dbReference type="NCBIfam" id="TIGR00191">
    <property type="entry name" value="thrB"/>
    <property type="match status" value="1"/>
</dbReference>
<evidence type="ECO:0000313" key="17">
    <source>
        <dbReference type="Proteomes" id="UP001524944"/>
    </source>
</evidence>
<proteinExistence type="inferred from homology"/>
<keyword evidence="13" id="KW-0963">Cytoplasm</keyword>
<keyword evidence="10 13" id="KW-0067">ATP-binding</keyword>
<organism evidence="16 17">
    <name type="scientific">Dehalobacterium formicoaceticum</name>
    <dbReference type="NCBI Taxonomy" id="51515"/>
    <lineage>
        <taxon>Bacteria</taxon>
        <taxon>Bacillati</taxon>
        <taxon>Bacillota</taxon>
        <taxon>Clostridia</taxon>
        <taxon>Eubacteriales</taxon>
        <taxon>Peptococcaceae</taxon>
        <taxon>Dehalobacterium</taxon>
    </lineage>
</organism>
<dbReference type="Pfam" id="PF08544">
    <property type="entry name" value="GHMP_kinases_C"/>
    <property type="match status" value="1"/>
</dbReference>
<evidence type="ECO:0000256" key="7">
    <source>
        <dbReference type="ARBA" id="ARBA00022697"/>
    </source>
</evidence>
<evidence type="ECO:0000256" key="12">
    <source>
        <dbReference type="ARBA" id="ARBA00049954"/>
    </source>
</evidence>
<dbReference type="Gene3D" id="3.30.230.10">
    <property type="match status" value="1"/>
</dbReference>
<comment type="function">
    <text evidence="12 13">Catalyzes the ATP-dependent phosphorylation of L-homoserine to L-homoserine phosphate.</text>
</comment>
<evidence type="ECO:0000256" key="8">
    <source>
        <dbReference type="ARBA" id="ARBA00022741"/>
    </source>
</evidence>
<evidence type="ECO:0000256" key="13">
    <source>
        <dbReference type="HAMAP-Rule" id="MF_00384"/>
    </source>
</evidence>
<dbReference type="InterPro" id="IPR014721">
    <property type="entry name" value="Ribsml_uS5_D2-typ_fold_subgr"/>
</dbReference>
<comment type="pathway">
    <text evidence="1 13">Amino-acid biosynthesis; L-threonine biosynthesis; L-threonine from L-aspartate: step 4/5.</text>
</comment>
<dbReference type="NCBIfam" id="NF002288">
    <property type="entry name" value="PRK01212.1-4"/>
    <property type="match status" value="1"/>
</dbReference>